<dbReference type="InterPro" id="IPR025946">
    <property type="entry name" value="CABIT_dom"/>
</dbReference>
<dbReference type="STRING" id="13249.T1I0D7"/>
<dbReference type="EnsemblMetazoa" id="RPRC009757-RA">
    <property type="protein sequence ID" value="RPRC009757-PA"/>
    <property type="gene ID" value="RPRC009757"/>
</dbReference>
<proteinExistence type="predicted"/>
<dbReference type="InParanoid" id="T1I0D7"/>
<evidence type="ECO:0000259" key="2">
    <source>
        <dbReference type="Pfam" id="PF12736"/>
    </source>
</evidence>
<dbReference type="VEuPathDB" id="VectorBase:RPRC009757"/>
<accession>T1I0D7</accession>
<sequence length="364" mass="41431">MSCKSKGEIKKTEGIPLREFLNKTHLPKVVRLVSTNNSSKIEPIDTDLVLLYKHYISERVEAISEDCTESLVIPHSYQGWFSVVTERGQIKAVCYTTVQKLVTSQTSSFLTLTDLVGYKLHSRTRQEGQHQRQHYSKTKIAGGQVLKLLAVYEDLNATRNKRLSWPMVTRTEANQYAQCLTNDDQVVYIPLTTSGEFYAVGTGNSEDTVSKVYQLPKLLRVFPLPVKVCIINDCKAQGPMVLERWGREEVVLTCVLGQKPKLLEIEADCKLLVSPPGHRYDISRILRDERVLQGFGHCEDQSESWTSNLKVSRHIRPRNAGLESGVVKSASFKFTRTNNSSNKDKYNIPYAQVTDYIQHHYDYL</sequence>
<dbReference type="EMBL" id="ACPB03005129">
    <property type="status" value="NOT_ANNOTATED_CDS"/>
    <property type="molecule type" value="Genomic_DNA"/>
</dbReference>
<dbReference type="RefSeq" id="XP_073988036.1">
    <property type="nucleotide sequence ID" value="XM_074131935.1"/>
</dbReference>
<dbReference type="GeneID" id="141456192"/>
<evidence type="ECO:0000313" key="4">
    <source>
        <dbReference type="Proteomes" id="UP000015103"/>
    </source>
</evidence>
<keyword evidence="1" id="KW-0597">Phosphoprotein</keyword>
<dbReference type="PANTHER" id="PTHR14454:SF11">
    <property type="entry name" value="SERRANO, ISOFORM F"/>
    <property type="match status" value="1"/>
</dbReference>
<evidence type="ECO:0000256" key="1">
    <source>
        <dbReference type="ARBA" id="ARBA00022553"/>
    </source>
</evidence>
<keyword evidence="4" id="KW-1185">Reference proteome</keyword>
<dbReference type="RefSeq" id="XP_073988038.1">
    <property type="nucleotide sequence ID" value="XM_074131937.1"/>
</dbReference>
<dbReference type="Pfam" id="PF12736">
    <property type="entry name" value="CABIT"/>
    <property type="match status" value="1"/>
</dbReference>
<feature type="domain" description="CABIT" evidence="2">
    <location>
        <begin position="26"/>
        <end position="272"/>
    </location>
</feature>
<reference evidence="3" key="1">
    <citation type="submission" date="2015-05" db="UniProtKB">
        <authorList>
            <consortium name="EnsemblMetazoa"/>
        </authorList>
    </citation>
    <scope>IDENTIFICATION</scope>
</reference>
<dbReference type="Proteomes" id="UP000015103">
    <property type="component" value="Unassembled WGS sequence"/>
</dbReference>
<dbReference type="eggNOG" id="ENOG502S1XY">
    <property type="taxonomic scope" value="Eukaryota"/>
</dbReference>
<organism evidence="3 4">
    <name type="scientific">Rhodnius prolixus</name>
    <name type="common">Triatomid bug</name>
    <dbReference type="NCBI Taxonomy" id="13249"/>
    <lineage>
        <taxon>Eukaryota</taxon>
        <taxon>Metazoa</taxon>
        <taxon>Ecdysozoa</taxon>
        <taxon>Arthropoda</taxon>
        <taxon>Hexapoda</taxon>
        <taxon>Insecta</taxon>
        <taxon>Pterygota</taxon>
        <taxon>Neoptera</taxon>
        <taxon>Paraneoptera</taxon>
        <taxon>Hemiptera</taxon>
        <taxon>Heteroptera</taxon>
        <taxon>Panheteroptera</taxon>
        <taxon>Cimicomorpha</taxon>
        <taxon>Reduviidae</taxon>
        <taxon>Triatominae</taxon>
        <taxon>Rhodnius</taxon>
    </lineage>
</organism>
<evidence type="ECO:0000313" key="3">
    <source>
        <dbReference type="EnsemblMetazoa" id="RPRC009757-PA"/>
    </source>
</evidence>
<dbReference type="OMA" id="TRTEANQ"/>
<dbReference type="RefSeq" id="XP_073988039.1">
    <property type="nucleotide sequence ID" value="XM_074131938.1"/>
</dbReference>
<dbReference type="RefSeq" id="XP_073988043.1">
    <property type="nucleotide sequence ID" value="XM_074131942.1"/>
</dbReference>
<dbReference type="AlphaFoldDB" id="T1I0D7"/>
<name>T1I0D7_RHOPR</name>
<dbReference type="RefSeq" id="XP_073988044.1">
    <property type="nucleotide sequence ID" value="XM_074131943.1"/>
</dbReference>
<dbReference type="InterPro" id="IPR052281">
    <property type="entry name" value="GAREM"/>
</dbReference>
<dbReference type="RefSeq" id="XP_073988037.1">
    <property type="nucleotide sequence ID" value="XM_074131936.1"/>
</dbReference>
<dbReference type="RefSeq" id="XP_073988042.1">
    <property type="nucleotide sequence ID" value="XM_074131941.1"/>
</dbReference>
<dbReference type="HOGENOM" id="CLU_761459_0_0_1"/>
<protein>
    <submittedName>
        <fullName evidence="3">CABIT domain-containing protein</fullName>
    </submittedName>
</protein>
<dbReference type="RefSeq" id="XP_073988035.1">
    <property type="nucleotide sequence ID" value="XM_074131934.1"/>
</dbReference>
<dbReference type="RefSeq" id="XP_073988040.1">
    <property type="nucleotide sequence ID" value="XM_074131939.1"/>
</dbReference>
<dbReference type="RefSeq" id="XP_073988041.1">
    <property type="nucleotide sequence ID" value="XM_074131940.1"/>
</dbReference>
<dbReference type="PANTHER" id="PTHR14454">
    <property type="entry name" value="GRB2-ASSOCIATED AND REGULATOR OF MAPK PROTEIN FAMILY MEMBER"/>
    <property type="match status" value="1"/>
</dbReference>